<dbReference type="InterPro" id="IPR029044">
    <property type="entry name" value="Nucleotide-diphossugar_trans"/>
</dbReference>
<dbReference type="EC" id="2.4.1.-" evidence="11"/>
<keyword evidence="10 11" id="KW-0325">Glycoprotein</keyword>
<dbReference type="PRINTS" id="PR02050">
    <property type="entry name" value="B14GALTRFASE"/>
</dbReference>
<dbReference type="GO" id="GO:0008378">
    <property type="term" value="F:galactosyltransferase activity"/>
    <property type="evidence" value="ECO:0007669"/>
    <property type="project" value="TreeGrafter"/>
</dbReference>
<evidence type="ECO:0000259" key="12">
    <source>
        <dbReference type="Pfam" id="PF02709"/>
    </source>
</evidence>
<evidence type="ECO:0000313" key="14">
    <source>
        <dbReference type="EMBL" id="CAC5394337.1"/>
    </source>
</evidence>
<keyword evidence="7 11" id="KW-0735">Signal-anchor</keyword>
<dbReference type="InterPro" id="IPR027995">
    <property type="entry name" value="Galactosyl_T_N"/>
</dbReference>
<evidence type="ECO:0000256" key="4">
    <source>
        <dbReference type="ARBA" id="ARBA00022676"/>
    </source>
</evidence>
<evidence type="ECO:0000256" key="1">
    <source>
        <dbReference type="ARBA" id="ARBA00004606"/>
    </source>
</evidence>
<comment type="pathway">
    <text evidence="2 11">Protein modification; protein glycosylation.</text>
</comment>
<dbReference type="AlphaFoldDB" id="A0A6J8CGZ5"/>
<dbReference type="GO" id="GO:0005794">
    <property type="term" value="C:Golgi apparatus"/>
    <property type="evidence" value="ECO:0007669"/>
    <property type="project" value="TreeGrafter"/>
</dbReference>
<dbReference type="OrthoDB" id="6050856at2759"/>
<comment type="similarity">
    <text evidence="3 11">Belongs to the glycosyltransferase 7 family.</text>
</comment>
<reference evidence="14 15" key="1">
    <citation type="submission" date="2020-06" db="EMBL/GenBank/DDBJ databases">
        <authorList>
            <person name="Li R."/>
            <person name="Bekaert M."/>
        </authorList>
    </citation>
    <scope>NUCLEOTIDE SEQUENCE [LARGE SCALE GENOMIC DNA]</scope>
    <source>
        <strain evidence="15">wild</strain>
    </source>
</reference>
<evidence type="ECO:0000256" key="7">
    <source>
        <dbReference type="ARBA" id="ARBA00022968"/>
    </source>
</evidence>
<dbReference type="PANTHER" id="PTHR19300">
    <property type="entry name" value="BETA-1,4-GALACTOSYLTRANSFERASE"/>
    <property type="match status" value="1"/>
</dbReference>
<evidence type="ECO:0000256" key="9">
    <source>
        <dbReference type="ARBA" id="ARBA00023136"/>
    </source>
</evidence>
<keyword evidence="5 11" id="KW-0808">Transferase</keyword>
<dbReference type="Gene3D" id="3.90.550.10">
    <property type="entry name" value="Spore Coat Polysaccharide Biosynthesis Protein SpsA, Chain A"/>
    <property type="match status" value="1"/>
</dbReference>
<comment type="function">
    <text evidence="11">Catalyses the transfer of galactose onto proteins or lipids.</text>
</comment>
<keyword evidence="4 11" id="KW-0328">Glycosyltransferase</keyword>
<evidence type="ECO:0000256" key="11">
    <source>
        <dbReference type="RuleBase" id="RU368121"/>
    </source>
</evidence>
<dbReference type="CDD" id="cd00899">
    <property type="entry name" value="b4GalT"/>
    <property type="match status" value="1"/>
</dbReference>
<gene>
    <name evidence="14" type="ORF">MCOR_29093</name>
</gene>
<dbReference type="GO" id="GO:0005975">
    <property type="term" value="P:carbohydrate metabolic process"/>
    <property type="evidence" value="ECO:0007669"/>
    <property type="project" value="InterPro"/>
</dbReference>
<dbReference type="Proteomes" id="UP000507470">
    <property type="component" value="Unassembled WGS sequence"/>
</dbReference>
<sequence>MTCCPRTSYFISSVILKSSDMSGICLVDEIQQERLYCVFRDSNMGLSAKKIAGSCEGTYNACIIGLLVSATLVYALNLKFYHSISKIHGNMKNLSDIIQQTFSQTISKRLIWTQLIHDRNFTNTLDQCSWPPKYLHGRETLNRTVFDLEDLNEVFTFMKDGHYKPTNCTPKQRVAIIVPYRDREPQMKIFLNNVIPRIYRQQLEFGIYIVEQTSGVPFNRGMLSNIGFKEAILDMKYDCIVIHDLDILPEDDRNFYTCDDNPIHMAVKVQQFKYNLPYKGFAGGVTTFSKLQYEKINGFSNQYFGWGGEDDDLFTRMKKNNYSLIRPFEEFGHCGSIKHQQANKKNDRLKILKYAHKIWQRDGLNNLKYNLLIKRLKQLYVWIYVNIDMLNVRKSLDIKLKK</sequence>
<dbReference type="SUPFAM" id="SSF53448">
    <property type="entry name" value="Nucleotide-diphospho-sugar transferases"/>
    <property type="match status" value="1"/>
</dbReference>
<dbReference type="Pfam" id="PF02709">
    <property type="entry name" value="Glyco_transf_7C"/>
    <property type="match status" value="1"/>
</dbReference>
<feature type="domain" description="Galactosyltransferase N-terminal" evidence="13">
    <location>
        <begin position="128"/>
        <end position="259"/>
    </location>
</feature>
<name>A0A6J8CGZ5_MYTCO</name>
<dbReference type="InterPro" id="IPR003859">
    <property type="entry name" value="Galactosyl_T"/>
</dbReference>
<feature type="domain" description="Galactosyltransferase C-terminal" evidence="12">
    <location>
        <begin position="264"/>
        <end position="340"/>
    </location>
</feature>
<dbReference type="InterPro" id="IPR027791">
    <property type="entry name" value="Galactosyl_T_C"/>
</dbReference>
<comment type="subcellular location">
    <subcellularLocation>
        <location evidence="1">Membrane</location>
        <topology evidence="1">Single-pass type II membrane protein</topology>
    </subcellularLocation>
</comment>
<protein>
    <recommendedName>
        <fullName evidence="11">Beta-1,4-galactosyltransferase</fullName>
        <ecNumber evidence="11">2.4.1.-</ecNumber>
    </recommendedName>
</protein>
<dbReference type="PANTHER" id="PTHR19300:SF57">
    <property type="entry name" value="BETA-1,4-N-ACETYLGALACTOSAMINYLTRANSFERASE"/>
    <property type="match status" value="1"/>
</dbReference>
<dbReference type="GO" id="GO:0016020">
    <property type="term" value="C:membrane"/>
    <property type="evidence" value="ECO:0007669"/>
    <property type="project" value="UniProtKB-SubCell"/>
</dbReference>
<accession>A0A6J8CGZ5</accession>
<evidence type="ECO:0000313" key="15">
    <source>
        <dbReference type="Proteomes" id="UP000507470"/>
    </source>
</evidence>
<evidence type="ECO:0000256" key="8">
    <source>
        <dbReference type="ARBA" id="ARBA00022989"/>
    </source>
</evidence>
<evidence type="ECO:0000256" key="5">
    <source>
        <dbReference type="ARBA" id="ARBA00022679"/>
    </source>
</evidence>
<keyword evidence="6" id="KW-0812">Transmembrane</keyword>
<proteinExistence type="inferred from homology"/>
<dbReference type="Pfam" id="PF13733">
    <property type="entry name" value="Glyco_transf_7N"/>
    <property type="match status" value="1"/>
</dbReference>
<evidence type="ECO:0000256" key="10">
    <source>
        <dbReference type="ARBA" id="ARBA00023180"/>
    </source>
</evidence>
<evidence type="ECO:0000256" key="2">
    <source>
        <dbReference type="ARBA" id="ARBA00004922"/>
    </source>
</evidence>
<organism evidence="14 15">
    <name type="scientific">Mytilus coruscus</name>
    <name type="common">Sea mussel</name>
    <dbReference type="NCBI Taxonomy" id="42192"/>
    <lineage>
        <taxon>Eukaryota</taxon>
        <taxon>Metazoa</taxon>
        <taxon>Spiralia</taxon>
        <taxon>Lophotrochozoa</taxon>
        <taxon>Mollusca</taxon>
        <taxon>Bivalvia</taxon>
        <taxon>Autobranchia</taxon>
        <taxon>Pteriomorphia</taxon>
        <taxon>Mytilida</taxon>
        <taxon>Mytiloidea</taxon>
        <taxon>Mytilidae</taxon>
        <taxon>Mytilinae</taxon>
        <taxon>Mytilus</taxon>
    </lineage>
</organism>
<dbReference type="EMBL" id="CACVKT020005279">
    <property type="protein sequence ID" value="CAC5394337.1"/>
    <property type="molecule type" value="Genomic_DNA"/>
</dbReference>
<evidence type="ECO:0000256" key="3">
    <source>
        <dbReference type="ARBA" id="ARBA00005735"/>
    </source>
</evidence>
<evidence type="ECO:0000259" key="13">
    <source>
        <dbReference type="Pfam" id="PF13733"/>
    </source>
</evidence>
<evidence type="ECO:0000256" key="6">
    <source>
        <dbReference type="ARBA" id="ARBA00022692"/>
    </source>
</evidence>
<dbReference type="UniPathway" id="UPA00378"/>
<keyword evidence="8" id="KW-1133">Transmembrane helix</keyword>
<keyword evidence="15" id="KW-1185">Reference proteome</keyword>
<keyword evidence="9" id="KW-0472">Membrane</keyword>